<dbReference type="PANTHER" id="PTHR43859:SF4">
    <property type="entry name" value="BUTANOATE--COA LIGASE AAE1-RELATED"/>
    <property type="match status" value="1"/>
</dbReference>
<dbReference type="GO" id="GO:0006631">
    <property type="term" value="P:fatty acid metabolic process"/>
    <property type="evidence" value="ECO:0007669"/>
    <property type="project" value="UniProtKB-KW"/>
</dbReference>
<keyword evidence="7" id="KW-1185">Reference proteome</keyword>
<evidence type="ECO:0000256" key="2">
    <source>
        <dbReference type="ARBA" id="ARBA00022598"/>
    </source>
</evidence>
<dbReference type="AlphaFoldDB" id="A0AAV7G5R6"/>
<evidence type="ECO:0000256" key="3">
    <source>
        <dbReference type="ARBA" id="ARBA00022832"/>
    </source>
</evidence>
<keyword evidence="3" id="KW-0276">Fatty acid metabolism</keyword>
<dbReference type="SUPFAM" id="SSF56801">
    <property type="entry name" value="Acetyl-CoA synthetase-like"/>
    <property type="match status" value="1"/>
</dbReference>
<accession>A0AAV7G5R6</accession>
<comment type="caution">
    <text evidence="6">The sequence shown here is derived from an EMBL/GenBank/DDBJ whole genome shotgun (WGS) entry which is preliminary data.</text>
</comment>
<dbReference type="Pfam" id="PF00501">
    <property type="entry name" value="AMP-binding"/>
    <property type="match status" value="1"/>
</dbReference>
<sequence length="90" mass="10087">MEGSVRCSANYVPLSPLSFLERAAAVYGERVSVIHGHVRFTWKETRERCLRLASALARMGISRGDVVSNLSFISCFSRCKFSYFCGIDLC</sequence>
<dbReference type="Proteomes" id="UP000775213">
    <property type="component" value="Unassembled WGS sequence"/>
</dbReference>
<gene>
    <name evidence="6" type="ORF">IEQ34_018871</name>
</gene>
<name>A0AAV7G5R6_DENCH</name>
<organism evidence="6 7">
    <name type="scientific">Dendrobium chrysotoxum</name>
    <name type="common">Orchid</name>
    <dbReference type="NCBI Taxonomy" id="161865"/>
    <lineage>
        <taxon>Eukaryota</taxon>
        <taxon>Viridiplantae</taxon>
        <taxon>Streptophyta</taxon>
        <taxon>Embryophyta</taxon>
        <taxon>Tracheophyta</taxon>
        <taxon>Spermatophyta</taxon>
        <taxon>Magnoliopsida</taxon>
        <taxon>Liliopsida</taxon>
        <taxon>Asparagales</taxon>
        <taxon>Orchidaceae</taxon>
        <taxon>Epidendroideae</taxon>
        <taxon>Malaxideae</taxon>
        <taxon>Dendrobiinae</taxon>
        <taxon>Dendrobium</taxon>
    </lineage>
</organism>
<keyword evidence="2" id="KW-0436">Ligase</keyword>
<comment type="similarity">
    <text evidence="1">Belongs to the ATP-dependent AMP-binding enzyme family.</text>
</comment>
<reference evidence="6 7" key="1">
    <citation type="journal article" date="2021" name="Hortic Res">
        <title>Chromosome-scale assembly of the Dendrobium chrysotoxum genome enhances the understanding of orchid evolution.</title>
        <authorList>
            <person name="Zhang Y."/>
            <person name="Zhang G.Q."/>
            <person name="Zhang D."/>
            <person name="Liu X.D."/>
            <person name="Xu X.Y."/>
            <person name="Sun W.H."/>
            <person name="Yu X."/>
            <person name="Zhu X."/>
            <person name="Wang Z.W."/>
            <person name="Zhao X."/>
            <person name="Zhong W.Y."/>
            <person name="Chen H."/>
            <person name="Yin W.L."/>
            <person name="Huang T."/>
            <person name="Niu S.C."/>
            <person name="Liu Z.J."/>
        </authorList>
    </citation>
    <scope>NUCLEOTIDE SEQUENCE [LARGE SCALE GENOMIC DNA]</scope>
    <source>
        <strain evidence="6">Lindl</strain>
    </source>
</reference>
<evidence type="ECO:0000256" key="4">
    <source>
        <dbReference type="ARBA" id="ARBA00023098"/>
    </source>
</evidence>
<dbReference type="InterPro" id="IPR000873">
    <property type="entry name" value="AMP-dep_synth/lig_dom"/>
</dbReference>
<dbReference type="Gene3D" id="3.40.50.980">
    <property type="match status" value="1"/>
</dbReference>
<feature type="domain" description="AMP-dependent synthetase/ligase" evidence="5">
    <location>
        <begin position="20"/>
        <end position="68"/>
    </location>
</feature>
<proteinExistence type="inferred from homology"/>
<evidence type="ECO:0000259" key="5">
    <source>
        <dbReference type="Pfam" id="PF00501"/>
    </source>
</evidence>
<protein>
    <recommendedName>
        <fullName evidence="5">AMP-dependent synthetase/ligase domain-containing protein</fullName>
    </recommendedName>
</protein>
<dbReference type="GO" id="GO:0016874">
    <property type="term" value="F:ligase activity"/>
    <property type="evidence" value="ECO:0007669"/>
    <property type="project" value="UniProtKB-KW"/>
</dbReference>
<evidence type="ECO:0000313" key="7">
    <source>
        <dbReference type="Proteomes" id="UP000775213"/>
    </source>
</evidence>
<keyword evidence="4" id="KW-0443">Lipid metabolism</keyword>
<dbReference type="EMBL" id="JAGFBR010000017">
    <property type="protein sequence ID" value="KAH0451572.1"/>
    <property type="molecule type" value="Genomic_DNA"/>
</dbReference>
<dbReference type="PANTHER" id="PTHR43859">
    <property type="entry name" value="ACYL-ACTIVATING ENZYME"/>
    <property type="match status" value="1"/>
</dbReference>
<evidence type="ECO:0000256" key="1">
    <source>
        <dbReference type="ARBA" id="ARBA00006432"/>
    </source>
</evidence>
<evidence type="ECO:0000313" key="6">
    <source>
        <dbReference type="EMBL" id="KAH0451572.1"/>
    </source>
</evidence>